<feature type="domain" description="Nrap protein" evidence="11">
    <location>
        <begin position="780"/>
        <end position="919"/>
    </location>
</feature>
<reference evidence="13 14" key="1">
    <citation type="submission" date="2024-06" db="EMBL/GenBank/DDBJ databases">
        <authorList>
            <person name="Kraege A."/>
            <person name="Thomma B."/>
        </authorList>
    </citation>
    <scope>NUCLEOTIDE SEQUENCE [LARGE SCALE GENOMIC DNA]</scope>
</reference>
<organism evidence="13 14">
    <name type="scientific">Coccomyxa viridis</name>
    <dbReference type="NCBI Taxonomy" id="1274662"/>
    <lineage>
        <taxon>Eukaryota</taxon>
        <taxon>Viridiplantae</taxon>
        <taxon>Chlorophyta</taxon>
        <taxon>core chlorophytes</taxon>
        <taxon>Trebouxiophyceae</taxon>
        <taxon>Trebouxiophyceae incertae sedis</taxon>
        <taxon>Coccomyxaceae</taxon>
        <taxon>Coccomyxa</taxon>
    </lineage>
</organism>
<dbReference type="InterPro" id="IPR035082">
    <property type="entry name" value="Nrap_D1"/>
</dbReference>
<feature type="domain" description="Nrap protein" evidence="9">
    <location>
        <begin position="416"/>
        <end position="565"/>
    </location>
</feature>
<dbReference type="InterPro" id="IPR005554">
    <property type="entry name" value="NOL6/Upt22"/>
</dbReference>
<evidence type="ECO:0000313" key="14">
    <source>
        <dbReference type="Proteomes" id="UP001497392"/>
    </source>
</evidence>
<dbReference type="PANTHER" id="PTHR17972:SF0">
    <property type="entry name" value="NUCLEOLAR PROTEIN 6"/>
    <property type="match status" value="1"/>
</dbReference>
<dbReference type="Pfam" id="PF03813">
    <property type="entry name" value="Nrap"/>
    <property type="match status" value="1"/>
</dbReference>
<evidence type="ECO:0000259" key="7">
    <source>
        <dbReference type="Pfam" id="PF03813"/>
    </source>
</evidence>
<dbReference type="Pfam" id="PF17404">
    <property type="entry name" value="Nrap_D3"/>
    <property type="match status" value="1"/>
</dbReference>
<comment type="subcellular location">
    <subcellularLocation>
        <location evidence="1 5">Nucleus</location>
        <location evidence="1 5">Nucleolus</location>
    </subcellularLocation>
</comment>
<dbReference type="InterPro" id="IPR035367">
    <property type="entry name" value="Nrap_D2"/>
</dbReference>
<dbReference type="PANTHER" id="PTHR17972">
    <property type="entry name" value="NUCLEOLAR RNA-ASSOCIATED PROTEIN"/>
    <property type="match status" value="1"/>
</dbReference>
<feature type="domain" description="Nrap protein" evidence="8">
    <location>
        <begin position="264"/>
        <end position="411"/>
    </location>
</feature>
<accession>A0ABP1FYJ8</accession>
<evidence type="ECO:0000256" key="2">
    <source>
        <dbReference type="ARBA" id="ARBA00006674"/>
    </source>
</evidence>
<evidence type="ECO:0000259" key="8">
    <source>
        <dbReference type="Pfam" id="PF17403"/>
    </source>
</evidence>
<feature type="region of interest" description="Disordered" evidence="6">
    <location>
        <begin position="1"/>
        <end position="20"/>
    </location>
</feature>
<dbReference type="InterPro" id="IPR035369">
    <property type="entry name" value="Nrap_D4"/>
</dbReference>
<feature type="compositionally biased region" description="Basic and acidic residues" evidence="6">
    <location>
        <begin position="1"/>
        <end position="10"/>
    </location>
</feature>
<dbReference type="Pfam" id="PF17406">
    <property type="entry name" value="Nrap_D5"/>
    <property type="match status" value="1"/>
</dbReference>
<protein>
    <submittedName>
        <fullName evidence="13">G7695 protein</fullName>
    </submittedName>
</protein>
<evidence type="ECO:0000256" key="3">
    <source>
        <dbReference type="ARBA" id="ARBA00022884"/>
    </source>
</evidence>
<feature type="domain" description="Nrap protein" evidence="12">
    <location>
        <begin position="938"/>
        <end position="1125"/>
    </location>
</feature>
<dbReference type="Gene3D" id="3.30.70.3030">
    <property type="match status" value="1"/>
</dbReference>
<gene>
    <name evidence="13" type="primary">g7695</name>
    <name evidence="13" type="ORF">VP750_LOCUS6585</name>
</gene>
<comment type="caution">
    <text evidence="13">The sequence shown here is derived from an EMBL/GenBank/DDBJ whole genome shotgun (WGS) entry which is preliminary data.</text>
</comment>
<keyword evidence="3 5" id="KW-0694">RNA-binding</keyword>
<dbReference type="EMBL" id="CAXHTA020000011">
    <property type="protein sequence ID" value="CAL5224926.1"/>
    <property type="molecule type" value="Genomic_DNA"/>
</dbReference>
<dbReference type="Gene3D" id="1.10.1410.10">
    <property type="match status" value="1"/>
</dbReference>
<evidence type="ECO:0000256" key="1">
    <source>
        <dbReference type="ARBA" id="ARBA00004604"/>
    </source>
</evidence>
<sequence length="1133" mass="120969">MSHKRTREEADLPEDPGEDLLLGTQESSLFELQVEELLNGARVDYVREDDVEELIAKLSALLRSLPVKKLDGPRGEAAKYLKRMGMPQKSLRFAPPERVCAVGGWVYRTLASPNRTVDVAMQMPSSCFDEKDQLNNRYFARRLQYLAEVATVLRRNPAFKDVSWDFLQHDARRPVLVITLQRAGGETCAIRLLPVLAPGTFPLTKLAPERNNLRASAGPAAAGADKDAPGLPATPHYNAAIMQDMLLDMQHQVLQDAIKAHPNLGDAIILLKVWARAQGSCGQPDSINGFLLSMLAAHLAATGSLVHAMKPLQVMRAVLNALQQPSLFSKGTAMQRRSLEASAGSASPPSPAAFCRHHVAVFMDPSGHLNLAAHLSKSAIAEGQSAARHGLRLLDQAADQEAAFAELFLTKHTPTLTYDASWRVSVPLDGSSGFETSDVLPHRGMEARVEGVAQQALGTRAKSVRALREPLHSGPSLEAASSTPSSVSILIAAQLDTGEALRAVDMGPPAESPKAGAFREFWGDRAELRRYKDGNIAESVVWECGPSERHLVVDRVMDYALKRHLGAACAVSGHAGLLDAVMHRRNAHPDEQANARRQIEAAMLKLGKQLRSASSLPLKIVAVQPLSAAARHTAAFPPLPHPFAGGHRADPSAKVDRCLDTIDLLAQLEGSGKWPDNPRAYAKAKAAMGCQLADELASGFGLHAHASEHCIDVLADGFAFRIFLASERDSAMADASPAAQAGKESLTPPEAMLARTAEHAALRRSAKHHAMLAALSGAAPAFPAAAQLASRWVSVHMLSNHITEPMSELLTAAAFAADRAALIPGSRLSGFIRFLHLLSTYSWRERALVVDPNAELAAADRETAVAAHSKARREGMAPAMCIIPAYDTGNWLGKGLSASVVHRISALAQRSLSVIQGHVEGGLLTPGVVQASVFTSALADFDALLQLSRDALALAPCAVLSHKAQRAAVEQQGFSSAASILPLEALQEGSKHSRAMLKALPQELVRKHKMSTMGQNLLLGFKPVELYVESIEQRYGGVATVCADAQGGGLIGIKWRSAVQKAHELTIDTAHAVSPAAATSAVRSSKAAKRQRMANGIGVGGAVTLDTTSCLAEILVMGNGLVEHVFVKHGSVT</sequence>
<evidence type="ECO:0000256" key="6">
    <source>
        <dbReference type="SAM" id="MobiDB-lite"/>
    </source>
</evidence>
<evidence type="ECO:0000259" key="10">
    <source>
        <dbReference type="Pfam" id="PF17405"/>
    </source>
</evidence>
<dbReference type="InterPro" id="IPR035368">
    <property type="entry name" value="Nrap_D3"/>
</dbReference>
<feature type="domain" description="Nrap protein" evidence="10">
    <location>
        <begin position="581"/>
        <end position="776"/>
    </location>
</feature>
<dbReference type="InterPro" id="IPR035371">
    <property type="entry name" value="Nrap_D6"/>
</dbReference>
<evidence type="ECO:0000259" key="12">
    <source>
        <dbReference type="Pfam" id="PF17407"/>
    </source>
</evidence>
<dbReference type="Proteomes" id="UP001497392">
    <property type="component" value="Unassembled WGS sequence"/>
</dbReference>
<keyword evidence="14" id="KW-1185">Reference proteome</keyword>
<name>A0ABP1FYJ8_9CHLO</name>
<dbReference type="Pfam" id="PF17403">
    <property type="entry name" value="Nrap_D2"/>
    <property type="match status" value="1"/>
</dbReference>
<dbReference type="Pfam" id="PF17405">
    <property type="entry name" value="Nrap_D4"/>
    <property type="match status" value="1"/>
</dbReference>
<evidence type="ECO:0000259" key="9">
    <source>
        <dbReference type="Pfam" id="PF17404"/>
    </source>
</evidence>
<proteinExistence type="inferred from homology"/>
<keyword evidence="4 5" id="KW-0539">Nucleus</keyword>
<comment type="similarity">
    <text evidence="2 5">Belongs to the NRAP family.</text>
</comment>
<feature type="domain" description="Nrap protein" evidence="7">
    <location>
        <begin position="117"/>
        <end position="259"/>
    </location>
</feature>
<dbReference type="Pfam" id="PF17407">
    <property type="entry name" value="Nrap_D6"/>
    <property type="match status" value="1"/>
</dbReference>
<evidence type="ECO:0000256" key="5">
    <source>
        <dbReference type="RuleBase" id="RU364032"/>
    </source>
</evidence>
<dbReference type="InterPro" id="IPR035370">
    <property type="entry name" value="Nrap_D5"/>
</dbReference>
<evidence type="ECO:0000256" key="4">
    <source>
        <dbReference type="ARBA" id="ARBA00023242"/>
    </source>
</evidence>
<evidence type="ECO:0000313" key="13">
    <source>
        <dbReference type="EMBL" id="CAL5224926.1"/>
    </source>
</evidence>
<evidence type="ECO:0000259" key="11">
    <source>
        <dbReference type="Pfam" id="PF17406"/>
    </source>
</evidence>